<evidence type="ECO:0000313" key="5">
    <source>
        <dbReference type="Proteomes" id="UP000245631"/>
    </source>
</evidence>
<dbReference type="Proteomes" id="UP000245631">
    <property type="component" value="Unassembled WGS sequence"/>
</dbReference>
<dbReference type="Pfam" id="PF13401">
    <property type="entry name" value="AAA_22"/>
    <property type="match status" value="1"/>
</dbReference>
<name>A0A8E2WCU6_RHILI</name>
<accession>A0A8E2WCU6</accession>
<comment type="caution">
    <text evidence="4">The sequence shown here is derived from an EMBL/GenBank/DDBJ whole genome shotgun (WGS) entry which is preliminary data.</text>
</comment>
<evidence type="ECO:0000313" key="4">
    <source>
        <dbReference type="EMBL" id="PWJ91174.1"/>
    </source>
</evidence>
<evidence type="ECO:0000256" key="1">
    <source>
        <dbReference type="SAM" id="Coils"/>
    </source>
</evidence>
<protein>
    <recommendedName>
        <fullName evidence="3">ORC1/DEAH AAA+ ATPase domain-containing protein</fullName>
    </recommendedName>
</protein>
<proteinExistence type="predicted"/>
<reference evidence="4 5" key="1">
    <citation type="submission" date="2018-05" db="EMBL/GenBank/DDBJ databases">
        <title>Genomic Encyclopedia of Type Strains, Phase IV (KMG-IV): sequencing the most valuable type-strain genomes for metagenomic binning, comparative biology and taxonomic classification.</title>
        <authorList>
            <person name="Goeker M."/>
        </authorList>
    </citation>
    <scope>NUCLEOTIDE SEQUENCE [LARGE SCALE GENOMIC DNA]</scope>
    <source>
        <strain evidence="4 5">DSM 2626</strain>
    </source>
</reference>
<dbReference type="SUPFAM" id="SSF52540">
    <property type="entry name" value="P-loop containing nucleoside triphosphate hydrolases"/>
    <property type="match status" value="1"/>
</dbReference>
<dbReference type="InterPro" id="IPR049945">
    <property type="entry name" value="AAA_22"/>
</dbReference>
<feature type="domain" description="ORC1/DEAH AAA+ ATPase" evidence="3">
    <location>
        <begin position="1197"/>
        <end position="1326"/>
    </location>
</feature>
<organism evidence="4 5">
    <name type="scientific">Rhizobium loti</name>
    <name type="common">Mesorhizobium loti</name>
    <dbReference type="NCBI Taxonomy" id="381"/>
    <lineage>
        <taxon>Bacteria</taxon>
        <taxon>Pseudomonadati</taxon>
        <taxon>Pseudomonadota</taxon>
        <taxon>Alphaproteobacteria</taxon>
        <taxon>Hyphomicrobiales</taxon>
        <taxon>Phyllobacteriaceae</taxon>
        <taxon>Mesorhizobium</taxon>
    </lineage>
</organism>
<feature type="compositionally biased region" description="Polar residues" evidence="2">
    <location>
        <begin position="38"/>
        <end position="56"/>
    </location>
</feature>
<dbReference type="EMBL" id="QGGH01000004">
    <property type="protein sequence ID" value="PWJ91174.1"/>
    <property type="molecule type" value="Genomic_DNA"/>
</dbReference>
<evidence type="ECO:0000256" key="2">
    <source>
        <dbReference type="SAM" id="MobiDB-lite"/>
    </source>
</evidence>
<gene>
    <name evidence="4" type="ORF">C8D77_104521</name>
</gene>
<feature type="region of interest" description="Disordered" evidence="2">
    <location>
        <begin position="38"/>
        <end position="77"/>
    </location>
</feature>
<dbReference type="InterPro" id="IPR027417">
    <property type="entry name" value="P-loop_NTPase"/>
</dbReference>
<dbReference type="Gene3D" id="3.40.50.300">
    <property type="entry name" value="P-loop containing nucleotide triphosphate hydrolases"/>
    <property type="match status" value="1"/>
</dbReference>
<dbReference type="GO" id="GO:0016887">
    <property type="term" value="F:ATP hydrolysis activity"/>
    <property type="evidence" value="ECO:0007669"/>
    <property type="project" value="InterPro"/>
</dbReference>
<keyword evidence="1" id="KW-0175">Coiled coil</keyword>
<feature type="coiled-coil region" evidence="1">
    <location>
        <begin position="869"/>
        <end position="896"/>
    </location>
</feature>
<evidence type="ECO:0000259" key="3">
    <source>
        <dbReference type="Pfam" id="PF13401"/>
    </source>
</evidence>
<sequence>MAEVATHYPALADYIRTIMACDFKEFDRILQAAKTASQAVPLSVENPQENETSNVDSGPVKYAATDKPGAEETQPTDVLSREAANDLGDSMIDDHDPLRRASQAWVADLAEIIRTSESAIAAPPRLSVASELARLIAHVHGQAAGYEAALAKGVNTNELVGRMGAILDFVRAMFVHMELDSNSTDERIARGAELISRAPNTAAIVAIEAIDAGIAKAEAAQKDARAAMDDDDRAKLLPRKERTAVAAEIIHRAESAANLALDEIIAAAAALTDAIPVASPHVLETPQNDPLDVPATDRQGVGFSTIVEPYRPTASPASRIDPQEDVASEALSDFAGNDQVLAIPAIAPVQAPIVVHDEVDPLLLDAVGTADTLFEHQEFGLAYHFVRACERVLGEGSGVPYGADELRLIALGARMAGHSRHEPEGFRASLNACATGHDFSEDAGARQEARRIAVTAAVIPTALFNVVDSSAAFAVIDRIRPTGSCSGFFQLYETLEENRRLGFPLTVASVRAASAANADLSYVDERKRAVVEQIRALQSATFRFVLGQKVKHALLSPQGPVGVLNSALSGSSGANAAAKFAGLYRSREDIIATLIKSANEVGNGQVIDGAARERLVALVSDISALSLEYAEAARQVEDLRSAGGKMALIRRLIDNFIKGIEHFRNETSAPTGDSLLDAANTYARQVLGQIEKTLKGRAVAEFDRKEASLALHVPLLWLPGMTWSHAWTPSPNDASRLMRAIADVPLPRIVGDPAEALETAIDKRCKEDAFVPAKILLSFAKRFGWGDSRVEDIRARIETAESTRKGQLKAKHEQVSSLVEKVRRMALGSLKGSSELEERLRNVPLDEKPIVVAAEFMPEEIEGTRVSDVNAAFHRLDDLEREARKLLDEAKREFVKSIDDLIQGDKIDEAARDNLRRLLDTDDLATLSDWISVFSADDERRPVLGGNIVNPALDRFLKICESTKGVDLVALQHSVAAGKDDGPFQFSLIEEERREEIGSAIRAWLDFKRNLRGNAGLTHLGPKLVSLLSQIAFEAQLVDLNKERTDQKRSVFVVDAKMRLPLDASSLMLPDFGSSTNGGWRVAAAPNTVSNVEILNLAEGAEPRGAMVLVFGHLSLERRYQIKLECLKRKRKVVVIDEMLLLAALSSPERRPLMLFEIAQAFTTATPYQDYGRSAQVPPEMFKGRAKESASIVNPFGSYIVYGGRRLGKTALLRHISRNAPEHALFAYLDLVDSPSDLLWERGSEVLLDVFSGKQAATADEFEAGVKAYLAGDDRRRILLMLDEADNFVRDQASEGIRHHHVLRLLTLMADTHHRFKFVLSGLHNVSRTTRSENSPLAQISNDSVRIGPLVYGDAGDAEELIRVPLAALGYEFARREDVWRILSFANYYPILIQVFCQGLLTNVEEQQRRTQRELRLITTQMVDTAMKSPSIKAALYGSFEKTIRHIEQRYELLTYIVAERALIDAVEGADGDGMTASEVSERAGRYWPEAFPTGSDPSEIEYLLDEMEGFGILRWMPSGRWALRSRVLLDLMVEDEEDLLGRIYSFKGKPLEAPFDPKNSRTKITGTGKAEVEGKVSPLTDGQEAEIMSPVREHGRANVLFGAPISNIEHVRFALERSRTARGKGSPDVKVEIRGWNRSDLMQEIRKGKHGNGTKVLVVTNLTNWTPEWVVDAARHPNVAKGLVRPLFIGNANHALSWAKAYPLGSKPPSRVNVEILRPWARSYLATRLDGLNALKTATVDKILKTTGGWNEPCQTIFAHAMTGAQLEKAISEAASALEKAGVTSLFGTAPELVPAYRTMATYCEDGTPADEIADLIADASCSSVAIPFGAFAGILTLSANPLNAGSKLVSMNPLARTMFGTAGDK</sequence>